<dbReference type="OrthoDB" id="342822at2759"/>
<reference evidence="2" key="1">
    <citation type="submission" date="2022-10" db="EMBL/GenBank/DDBJ databases">
        <title>Adaptive evolution leads to modifications in subtelomeric GC content in a zoonotic Cryptosporidium species.</title>
        <authorList>
            <person name="Li J."/>
            <person name="Feng Y."/>
            <person name="Xiao L."/>
        </authorList>
    </citation>
    <scope>NUCLEOTIDE SEQUENCE</scope>
    <source>
        <strain evidence="2">33844</strain>
    </source>
</reference>
<dbReference type="EMBL" id="JAPCXC010000084">
    <property type="protein sequence ID" value="KAJ1606078.1"/>
    <property type="molecule type" value="Genomic_DNA"/>
</dbReference>
<accession>A0A9D5HWD1</accession>
<protein>
    <submittedName>
        <fullName evidence="2">Signal peptide-containing protein</fullName>
    </submittedName>
</protein>
<dbReference type="Proteomes" id="UP001067231">
    <property type="component" value="Unassembled WGS sequence"/>
</dbReference>
<evidence type="ECO:0000256" key="1">
    <source>
        <dbReference type="SAM" id="Phobius"/>
    </source>
</evidence>
<sequence>MQPVGTYGVVPQVVNPAVVVVPSNNAGSGPKGGGGCCGKGKSKRKGSCSSCGRCFGSLFVMLFAFICTSGCYVFPIYSSFTKPDYFKNPEKPIWTWKTAFNKVQSIGNSMSTGDSSEGKEAAAVATLREVNLTRGLDNSQFMMNSTDDTALYIEPNFYNSSFLSTEMKPFAEERKLNIRGGILLGLNQTKELMGFKSKRTPDAYFDREYCERGADGAPVGVWKELCNFKHNVTNLECIDMMNGPAICVGIRNRRYEVFSVSNQCKFVDPEIPVEIFPTISDLCYNDNNSSSLRAAVNIAKPICPCMITSSHVDNMEPTGNAAAPSQNTRDFIAVNRTNTEIQKLLQGPKGIFGNSFNSSLIDFAAENANLMFH</sequence>
<keyword evidence="1" id="KW-1133">Transmembrane helix</keyword>
<keyword evidence="1" id="KW-0812">Transmembrane</keyword>
<comment type="caution">
    <text evidence="2">The sequence shown here is derived from an EMBL/GenBank/DDBJ whole genome shotgun (WGS) entry which is preliminary data.</text>
</comment>
<proteinExistence type="predicted"/>
<gene>
    <name evidence="2" type="ORF">OJ253_2891</name>
</gene>
<dbReference type="AlphaFoldDB" id="A0A9D5HWD1"/>
<organism evidence="2">
    <name type="scientific">Cryptosporidium canis</name>
    <dbReference type="NCBI Taxonomy" id="195482"/>
    <lineage>
        <taxon>Eukaryota</taxon>
        <taxon>Sar</taxon>
        <taxon>Alveolata</taxon>
        <taxon>Apicomplexa</taxon>
        <taxon>Conoidasida</taxon>
        <taxon>Coccidia</taxon>
        <taxon>Eucoccidiorida</taxon>
        <taxon>Eimeriorina</taxon>
        <taxon>Cryptosporidiidae</taxon>
        <taxon>Cryptosporidium</taxon>
    </lineage>
</organism>
<keyword evidence="1" id="KW-0472">Membrane</keyword>
<name>A0A9D5HWD1_9CRYT</name>
<evidence type="ECO:0000313" key="2">
    <source>
        <dbReference type="EMBL" id="KAJ1606078.1"/>
    </source>
</evidence>
<feature type="transmembrane region" description="Helical" evidence="1">
    <location>
        <begin position="54"/>
        <end position="77"/>
    </location>
</feature>